<dbReference type="AlphaFoldDB" id="A0A0E9W6Q1"/>
<reference evidence="1" key="1">
    <citation type="submission" date="2014-11" db="EMBL/GenBank/DDBJ databases">
        <authorList>
            <person name="Amaro Gonzalez C."/>
        </authorList>
    </citation>
    <scope>NUCLEOTIDE SEQUENCE</scope>
</reference>
<dbReference type="EMBL" id="GBXM01023342">
    <property type="protein sequence ID" value="JAH85235.1"/>
    <property type="molecule type" value="Transcribed_RNA"/>
</dbReference>
<sequence length="51" mass="5740">MHCAPSDSSHFFTRESDSHWTFHSSMICRSFGSTYGTGHWCLSSTHSKSTV</sequence>
<accession>A0A0E9W6Q1</accession>
<proteinExistence type="predicted"/>
<protein>
    <submittedName>
        <fullName evidence="1">Uncharacterized protein</fullName>
    </submittedName>
</protein>
<organism evidence="1">
    <name type="scientific">Anguilla anguilla</name>
    <name type="common">European freshwater eel</name>
    <name type="synonym">Muraena anguilla</name>
    <dbReference type="NCBI Taxonomy" id="7936"/>
    <lineage>
        <taxon>Eukaryota</taxon>
        <taxon>Metazoa</taxon>
        <taxon>Chordata</taxon>
        <taxon>Craniata</taxon>
        <taxon>Vertebrata</taxon>
        <taxon>Euteleostomi</taxon>
        <taxon>Actinopterygii</taxon>
        <taxon>Neopterygii</taxon>
        <taxon>Teleostei</taxon>
        <taxon>Anguilliformes</taxon>
        <taxon>Anguillidae</taxon>
        <taxon>Anguilla</taxon>
    </lineage>
</organism>
<reference evidence="1" key="2">
    <citation type="journal article" date="2015" name="Fish Shellfish Immunol.">
        <title>Early steps in the European eel (Anguilla anguilla)-Vibrio vulnificus interaction in the gills: Role of the RtxA13 toxin.</title>
        <authorList>
            <person name="Callol A."/>
            <person name="Pajuelo D."/>
            <person name="Ebbesson L."/>
            <person name="Teles M."/>
            <person name="MacKenzie S."/>
            <person name="Amaro C."/>
        </authorList>
    </citation>
    <scope>NUCLEOTIDE SEQUENCE</scope>
</reference>
<evidence type="ECO:0000313" key="1">
    <source>
        <dbReference type="EMBL" id="JAH85235.1"/>
    </source>
</evidence>
<name>A0A0E9W6Q1_ANGAN</name>